<evidence type="ECO:0000259" key="1">
    <source>
        <dbReference type="Pfam" id="PF13683"/>
    </source>
</evidence>
<evidence type="ECO:0000313" key="2">
    <source>
        <dbReference type="EMBL" id="GIH20908.1"/>
    </source>
</evidence>
<dbReference type="Pfam" id="PF13683">
    <property type="entry name" value="rve_3"/>
    <property type="match status" value="1"/>
</dbReference>
<feature type="domain" description="Integrase catalytic" evidence="1">
    <location>
        <begin position="16"/>
        <end position="66"/>
    </location>
</feature>
<keyword evidence="3" id="KW-1185">Reference proteome</keyword>
<name>A0A8J3VWL5_9ACTN</name>
<gene>
    <name evidence="2" type="ORF">Raf01_90800</name>
</gene>
<dbReference type="SUPFAM" id="SSF53098">
    <property type="entry name" value="Ribonuclease H-like"/>
    <property type="match status" value="1"/>
</dbReference>
<dbReference type="EMBL" id="BONZ01000109">
    <property type="protein sequence ID" value="GIH20908.1"/>
    <property type="molecule type" value="Genomic_DNA"/>
</dbReference>
<protein>
    <recommendedName>
        <fullName evidence="1">Integrase catalytic domain-containing protein</fullName>
    </recommendedName>
</protein>
<accession>A0A8J3VWL5</accession>
<dbReference type="InterPro" id="IPR001584">
    <property type="entry name" value="Integrase_cat-core"/>
</dbReference>
<dbReference type="PANTHER" id="PTHR47515:SF2">
    <property type="entry name" value="INTEGRASE CORE DOMAIN PROTEIN"/>
    <property type="match status" value="1"/>
</dbReference>
<sequence length="83" mass="9866">MPVHRRGSGLHRPGIGTCESFNGRFRDEFLTCEQFDTLLEVRVLAEDWRTEYNSYRPHGSLGWLTPDAYREQWINNNRHTKRS</sequence>
<dbReference type="Proteomes" id="UP000642748">
    <property type="component" value="Unassembled WGS sequence"/>
</dbReference>
<proteinExistence type="predicted"/>
<reference evidence="2" key="1">
    <citation type="submission" date="2021-01" db="EMBL/GenBank/DDBJ databases">
        <title>Whole genome shotgun sequence of Rugosimonospora africana NBRC 104875.</title>
        <authorList>
            <person name="Komaki H."/>
            <person name="Tamura T."/>
        </authorList>
    </citation>
    <scope>NUCLEOTIDE SEQUENCE</scope>
    <source>
        <strain evidence="2">NBRC 104875</strain>
    </source>
</reference>
<comment type="caution">
    <text evidence="2">The sequence shown here is derived from an EMBL/GenBank/DDBJ whole genome shotgun (WGS) entry which is preliminary data.</text>
</comment>
<dbReference type="RefSeq" id="WP_203924319.1">
    <property type="nucleotide sequence ID" value="NZ_BONZ01000109.1"/>
</dbReference>
<dbReference type="PANTHER" id="PTHR47515">
    <property type="entry name" value="LOW CALCIUM RESPONSE LOCUS PROTEIN T"/>
    <property type="match status" value="1"/>
</dbReference>
<organism evidence="2 3">
    <name type="scientific">Rugosimonospora africana</name>
    <dbReference type="NCBI Taxonomy" id="556532"/>
    <lineage>
        <taxon>Bacteria</taxon>
        <taxon>Bacillati</taxon>
        <taxon>Actinomycetota</taxon>
        <taxon>Actinomycetes</taxon>
        <taxon>Micromonosporales</taxon>
        <taxon>Micromonosporaceae</taxon>
        <taxon>Rugosimonospora</taxon>
    </lineage>
</organism>
<evidence type="ECO:0000313" key="3">
    <source>
        <dbReference type="Proteomes" id="UP000642748"/>
    </source>
</evidence>
<dbReference type="AlphaFoldDB" id="A0A8J3VWL5"/>
<dbReference type="GO" id="GO:0015074">
    <property type="term" value="P:DNA integration"/>
    <property type="evidence" value="ECO:0007669"/>
    <property type="project" value="InterPro"/>
</dbReference>
<dbReference type="InterPro" id="IPR012337">
    <property type="entry name" value="RNaseH-like_sf"/>
</dbReference>